<dbReference type="Proteomes" id="UP000059574">
    <property type="component" value="Chromosome"/>
</dbReference>
<dbReference type="PANTHER" id="PTHR43543">
    <property type="entry name" value="MALONIC SEMIALDEHYDE REDUCTASE RUTE-RELATED"/>
    <property type="match status" value="1"/>
</dbReference>
<dbReference type="InterPro" id="IPR000415">
    <property type="entry name" value="Nitroreductase-like"/>
</dbReference>
<protein>
    <submittedName>
        <fullName evidence="2">Malonic semialdehyde reductase</fullName>
    </submittedName>
</protein>
<feature type="domain" description="Nitroreductase" evidence="1">
    <location>
        <begin position="36"/>
        <end position="188"/>
    </location>
</feature>
<sequence>MSIDIATETFLHKELILDGDAAAALFLEARTANSWSDEEISDETLQAIYALTKMGPTAFNGQPLRIMWVRSAEARERLVEHMMDGNKAKTLTAPMVAVLSFNTEWHSLMPTTAPHMADMLMPMFEANAESRTASGNNNAHVQAGYFILAARAAGLAVGPMTGFDSAGVDAEFNAGSTHKSFMVVNLGKPNGGLDRERLQRLEFDLATVTL</sequence>
<dbReference type="PANTHER" id="PTHR43543:SF1">
    <property type="entry name" value="MALONIC SEMIALDEHYDE REDUCTASE RUTE-RELATED"/>
    <property type="match status" value="1"/>
</dbReference>
<dbReference type="RefSeq" id="WP_062286750.1">
    <property type="nucleotide sequence ID" value="NZ_CP013200.1"/>
</dbReference>
<dbReference type="GO" id="GO:0016491">
    <property type="term" value="F:oxidoreductase activity"/>
    <property type="evidence" value="ECO:0007669"/>
    <property type="project" value="InterPro"/>
</dbReference>
<dbReference type="SUPFAM" id="SSF55469">
    <property type="entry name" value="FMN-dependent nitroreductase-like"/>
    <property type="match status" value="1"/>
</dbReference>
<gene>
    <name evidence="2" type="ORF">AS189_06000</name>
</gene>
<dbReference type="InterPro" id="IPR050461">
    <property type="entry name" value="Nitroreductase_HadB/RutE"/>
</dbReference>
<reference evidence="3" key="1">
    <citation type="submission" date="2015-11" db="EMBL/GenBank/DDBJ databases">
        <authorList>
            <person name="Kumar R."/>
            <person name="Singh D."/>
            <person name="Swarnkar M.K."/>
            <person name="Singh A.K."/>
            <person name="Kumar S."/>
        </authorList>
    </citation>
    <scope>NUCLEOTIDE SEQUENCE [LARGE SCALE GENOMIC DNA]</scope>
    <source>
        <strain evidence="3">ERGS4:06</strain>
    </source>
</reference>
<dbReference type="OrthoDB" id="9784375at2"/>
<proteinExistence type="predicted"/>
<dbReference type="AlphaFoldDB" id="A0A0S2LY34"/>
<dbReference type="InterPro" id="IPR029479">
    <property type="entry name" value="Nitroreductase"/>
</dbReference>
<dbReference type="Gene3D" id="3.40.109.10">
    <property type="entry name" value="NADH Oxidase"/>
    <property type="match status" value="1"/>
</dbReference>
<name>A0A0S2LY34_9MICC</name>
<evidence type="ECO:0000313" key="2">
    <source>
        <dbReference type="EMBL" id="ALO66128.1"/>
    </source>
</evidence>
<reference evidence="2 3" key="2">
    <citation type="journal article" date="2016" name="J. Biotechnol.">
        <title>Complete genome sequence of Arthrobacter alpinus ERGS4:06, a yellow pigmented bacterium tolerant to cold and radiations isolated from Sikkim Himalaya.</title>
        <authorList>
            <person name="Kumar R."/>
            <person name="Singh D."/>
            <person name="Swarnkar M.K."/>
            <person name="Singh A.K."/>
            <person name="Kumar S."/>
        </authorList>
    </citation>
    <scope>NUCLEOTIDE SEQUENCE [LARGE SCALE GENOMIC DNA]</scope>
    <source>
        <strain evidence="2 3">ERGS4:06</strain>
    </source>
</reference>
<organism evidence="2 3">
    <name type="scientific">Arthrobacter alpinus</name>
    <dbReference type="NCBI Taxonomy" id="656366"/>
    <lineage>
        <taxon>Bacteria</taxon>
        <taxon>Bacillati</taxon>
        <taxon>Actinomycetota</taxon>
        <taxon>Actinomycetes</taxon>
        <taxon>Micrococcales</taxon>
        <taxon>Micrococcaceae</taxon>
        <taxon>Arthrobacter</taxon>
    </lineage>
</organism>
<dbReference type="EMBL" id="CP013200">
    <property type="protein sequence ID" value="ALO66128.1"/>
    <property type="molecule type" value="Genomic_DNA"/>
</dbReference>
<dbReference type="Pfam" id="PF00881">
    <property type="entry name" value="Nitroreductase"/>
    <property type="match status" value="1"/>
</dbReference>
<evidence type="ECO:0000259" key="1">
    <source>
        <dbReference type="Pfam" id="PF00881"/>
    </source>
</evidence>
<dbReference type="NCBIfam" id="NF003768">
    <property type="entry name" value="PRK05365.1"/>
    <property type="match status" value="1"/>
</dbReference>
<evidence type="ECO:0000313" key="3">
    <source>
        <dbReference type="Proteomes" id="UP000059574"/>
    </source>
</evidence>
<accession>A0A0S2LY34</accession>